<sequence>MSDFPASDTASPQVVPVSQSGYQLSTQPYPYENLVLADCGIGLGVNGGSTSREMIYYSGDVWTGNGLDTYKPQMMVNVPWSGEYPWGQKGGVKATMPNGDTFSVYINKDIRDPNAAGDAFHTYEQDKPLKCYSYHWDGLYQLDDGKWCSSAYVCNHRGKAYIKPGGQPAPPSGEDTQRITASTNSDWVDLYAQTAKNVIATVNDRFKHDSYNCDNSAVSIGSGCTITWKCHGDAGMRSIERMSAAFASIAAEPKFSETYTKTSEICRKWDSRPGNEGQCLAWETKTDNYVRVPGSLDMVMDNVPPAGSGRNPSVHGGMSYEIKCSKSSLACKACNIIGYALSVPSALAGAAVSISCTVSPFC</sequence>
<dbReference type="AlphaFoldDB" id="A0A9P1H3K7"/>
<name>A0A9P1H3K7_9PEZI</name>
<dbReference type="OrthoDB" id="89086at2759"/>
<evidence type="ECO:0000313" key="2">
    <source>
        <dbReference type="Proteomes" id="UP000838763"/>
    </source>
</evidence>
<keyword evidence="2" id="KW-1185">Reference proteome</keyword>
<accession>A0A9P1H3K7</accession>
<organism evidence="1 2">
    <name type="scientific">Parascedosporium putredinis</name>
    <dbReference type="NCBI Taxonomy" id="1442378"/>
    <lineage>
        <taxon>Eukaryota</taxon>
        <taxon>Fungi</taxon>
        <taxon>Dikarya</taxon>
        <taxon>Ascomycota</taxon>
        <taxon>Pezizomycotina</taxon>
        <taxon>Sordariomycetes</taxon>
        <taxon>Hypocreomycetidae</taxon>
        <taxon>Microascales</taxon>
        <taxon>Microascaceae</taxon>
        <taxon>Parascedosporium</taxon>
    </lineage>
</organism>
<dbReference type="EMBL" id="CALLCH030000015">
    <property type="protein sequence ID" value="CAI4216049.1"/>
    <property type="molecule type" value="Genomic_DNA"/>
</dbReference>
<proteinExistence type="predicted"/>
<reference evidence="1" key="1">
    <citation type="submission" date="2022-11" db="EMBL/GenBank/DDBJ databases">
        <authorList>
            <person name="Scott C."/>
            <person name="Bruce N."/>
        </authorList>
    </citation>
    <scope>NUCLEOTIDE SEQUENCE</scope>
</reference>
<gene>
    <name evidence="1" type="ORF">PPNO1_LOCUS5717</name>
</gene>
<evidence type="ECO:0000313" key="1">
    <source>
        <dbReference type="EMBL" id="CAI4216049.1"/>
    </source>
</evidence>
<dbReference type="Proteomes" id="UP000838763">
    <property type="component" value="Unassembled WGS sequence"/>
</dbReference>
<comment type="caution">
    <text evidence="1">The sequence shown here is derived from an EMBL/GenBank/DDBJ whole genome shotgun (WGS) entry which is preliminary data.</text>
</comment>
<protein>
    <submittedName>
        <fullName evidence="1">Uncharacterized protein</fullName>
    </submittedName>
</protein>